<comment type="function">
    <text evidence="4">May play roles in cilia formation and/or maintenance.</text>
</comment>
<dbReference type="GO" id="GO:0060271">
    <property type="term" value="P:cilium assembly"/>
    <property type="evidence" value="ECO:0007669"/>
    <property type="project" value="InterPro"/>
</dbReference>
<sequence length="665" mass="75376">MEFVSLGRSSVPRAKYTVVGETLRHIIPSDLQCSIGCGGRACKYENPDYWSEDKQAIKGLYSSWVTDNLLAMSRPSTELIEKYQIIDQFQRCGVRTVINLQRPGEHANCGFPLEPESGFTYRPETFMEAGIYFYNFGWNDYGVASLTAILDMVKVMSFALQEGKMAIHCHAGLGRTGVVLACFLVFTSRMTADQAIVYVRSKRPNSIQTRGQLMCVREFAQFLVPLRNVFAYAEPKASPVNLSQYLVRQQHMLHGYERRNLRYLPKLIQMVCRLLLDIAENRQVIEEDVLEVPDMTTEVEWNIMNCRMQHFAFGMNGKGITGIQPRLPGLPTKPQPPLHYVRKSLSYSDSDLRRLASSLNLLGDPLTVLANVPSDHSVVSQNTSQANEGTNDEGQTYSTIGSVWDLKTLMDRREGSPLLKKRRQSVLQRSQSLLVSDKNSMANSSATVSAWKKEHEEKVKQAGAVGKATLKNGQLGKREEEEDRSEVPFITIQTELTLEARHLLVAQSLAVDLDQDGDEEQRQKVCAWQSDLNYQGAWERLCLERDPFILSGIMWSWLEQLREPIISAQEIQTLHNSRDDPKTVLNCLDQAPRETIVCIMNCFAHLLTIPEEVESAFLERTVKAFTKVEISGEGKKTYEKMILVLKPLLQDMRMTVMDELVMQSV</sequence>
<evidence type="ECO:0000313" key="10">
    <source>
        <dbReference type="RefSeq" id="XP_030623641.1"/>
    </source>
</evidence>
<evidence type="ECO:0000313" key="9">
    <source>
        <dbReference type="Proteomes" id="UP000504632"/>
    </source>
</evidence>
<dbReference type="Gene3D" id="3.90.190.10">
    <property type="entry name" value="Protein tyrosine phosphatase superfamily"/>
    <property type="match status" value="1"/>
</dbReference>
<dbReference type="InterPro" id="IPR029021">
    <property type="entry name" value="Prot-tyrosine_phosphatase-like"/>
</dbReference>
<evidence type="ECO:0000256" key="4">
    <source>
        <dbReference type="ARBA" id="ARBA00056295"/>
    </source>
</evidence>
<dbReference type="InterPro" id="IPR049573">
    <property type="entry name" value="PTPDC1_PTP"/>
</dbReference>
<dbReference type="Proteomes" id="UP000504632">
    <property type="component" value="Chromosome 3"/>
</dbReference>
<dbReference type="OrthoDB" id="542013at2759"/>
<dbReference type="SMART" id="SM00404">
    <property type="entry name" value="PTPc_motif"/>
    <property type="match status" value="1"/>
</dbReference>
<dbReference type="PROSITE" id="PS50056">
    <property type="entry name" value="TYR_PHOSPHATASE_2"/>
    <property type="match status" value="1"/>
</dbReference>
<comment type="similarity">
    <text evidence="5">Belongs to the protein-tyrosine phosphatase family. Non-receptor class PTPDC1 subfamily.</text>
</comment>
<dbReference type="SUPFAM" id="SSF52799">
    <property type="entry name" value="(Phosphotyrosine protein) phosphatases II"/>
    <property type="match status" value="1"/>
</dbReference>
<dbReference type="FunFam" id="3.90.190.10:FF:000027">
    <property type="entry name" value="Protein tyrosine phosphatase domain containing 1"/>
    <property type="match status" value="1"/>
</dbReference>
<dbReference type="PROSITE" id="PS50054">
    <property type="entry name" value="TYR_PHOSPHATASE_DUAL"/>
    <property type="match status" value="1"/>
</dbReference>
<dbReference type="Pfam" id="PF00782">
    <property type="entry name" value="DSPc"/>
    <property type="match status" value="1"/>
</dbReference>
<evidence type="ECO:0000256" key="1">
    <source>
        <dbReference type="ARBA" id="ARBA00022794"/>
    </source>
</evidence>
<dbReference type="PROSITE" id="PS00383">
    <property type="entry name" value="TYR_PHOSPHATASE_1"/>
    <property type="match status" value="1"/>
</dbReference>
<accession>A0A6J2UX41</accession>
<dbReference type="InterPro" id="IPR000387">
    <property type="entry name" value="Tyr_Pase_dom"/>
</dbReference>
<dbReference type="RefSeq" id="XP_030623641.1">
    <property type="nucleotide sequence ID" value="XM_030767781.1"/>
</dbReference>
<reference evidence="10" key="1">
    <citation type="submission" date="2025-08" db="UniProtKB">
        <authorList>
            <consortium name="RefSeq"/>
        </authorList>
    </citation>
    <scope>IDENTIFICATION</scope>
</reference>
<keyword evidence="1" id="KW-0970">Cilium biogenesis/degradation</keyword>
<dbReference type="InterPro" id="IPR050561">
    <property type="entry name" value="PTP"/>
</dbReference>
<organism evidence="9 10">
    <name type="scientific">Chanos chanos</name>
    <name type="common">Milkfish</name>
    <name type="synonym">Mugil chanos</name>
    <dbReference type="NCBI Taxonomy" id="29144"/>
    <lineage>
        <taxon>Eukaryota</taxon>
        <taxon>Metazoa</taxon>
        <taxon>Chordata</taxon>
        <taxon>Craniata</taxon>
        <taxon>Vertebrata</taxon>
        <taxon>Euteleostomi</taxon>
        <taxon>Actinopterygii</taxon>
        <taxon>Neopterygii</taxon>
        <taxon>Teleostei</taxon>
        <taxon>Ostariophysi</taxon>
        <taxon>Gonorynchiformes</taxon>
        <taxon>Chanidae</taxon>
        <taxon>Chanos</taxon>
    </lineage>
</organism>
<dbReference type="CTD" id="570928"/>
<evidence type="ECO:0000256" key="2">
    <source>
        <dbReference type="ARBA" id="ARBA00022801"/>
    </source>
</evidence>
<feature type="domain" description="Tyrosine-protein phosphatase" evidence="7">
    <location>
        <begin position="61"/>
        <end position="232"/>
    </location>
</feature>
<dbReference type="CDD" id="cd14506">
    <property type="entry name" value="PTP_PTPDC1"/>
    <property type="match status" value="1"/>
</dbReference>
<evidence type="ECO:0000256" key="6">
    <source>
        <dbReference type="ARBA" id="ARBA00072096"/>
    </source>
</evidence>
<protein>
    <recommendedName>
        <fullName evidence="6">Protein tyrosine phosphatase domain-containing protein 1</fullName>
    </recommendedName>
</protein>
<dbReference type="InParanoid" id="A0A6J2UX41"/>
<dbReference type="InterPro" id="IPR020422">
    <property type="entry name" value="TYR_PHOSPHATASE_DUAL_dom"/>
</dbReference>
<keyword evidence="9" id="KW-1185">Reference proteome</keyword>
<evidence type="ECO:0000256" key="3">
    <source>
        <dbReference type="ARBA" id="ARBA00022912"/>
    </source>
</evidence>
<keyword evidence="3" id="KW-0904">Protein phosphatase</keyword>
<dbReference type="AlphaFoldDB" id="A0A6J2UX41"/>
<dbReference type="InterPro" id="IPR003595">
    <property type="entry name" value="Tyr_Pase_cat"/>
</dbReference>
<keyword evidence="2" id="KW-0378">Hydrolase</keyword>
<evidence type="ECO:0000259" key="8">
    <source>
        <dbReference type="PROSITE" id="PS50056"/>
    </source>
</evidence>
<gene>
    <name evidence="10" type="primary">ptpdc1b</name>
</gene>
<evidence type="ECO:0000259" key="7">
    <source>
        <dbReference type="PROSITE" id="PS50054"/>
    </source>
</evidence>
<proteinExistence type="inferred from homology"/>
<dbReference type="PANTHER" id="PTHR23339">
    <property type="entry name" value="TYROSINE SPECIFIC PROTEIN PHOSPHATASE AND DUAL SPECIFICITY PROTEIN PHOSPHATASE"/>
    <property type="match status" value="1"/>
</dbReference>
<dbReference type="InterPro" id="IPR000340">
    <property type="entry name" value="Dual-sp_phosphatase_cat-dom"/>
</dbReference>
<dbReference type="GO" id="GO:0004725">
    <property type="term" value="F:protein tyrosine phosphatase activity"/>
    <property type="evidence" value="ECO:0007669"/>
    <property type="project" value="InterPro"/>
</dbReference>
<dbReference type="InterPro" id="IPR016130">
    <property type="entry name" value="Tyr_Pase_AS"/>
</dbReference>
<evidence type="ECO:0000256" key="5">
    <source>
        <dbReference type="ARBA" id="ARBA00060867"/>
    </source>
</evidence>
<name>A0A6J2UX41_CHACN</name>
<dbReference type="GeneID" id="115806924"/>
<feature type="domain" description="Tyrosine specific protein phosphatases" evidence="8">
    <location>
        <begin position="147"/>
        <end position="214"/>
    </location>
</feature>